<reference evidence="2 3" key="1">
    <citation type="submission" date="2016-11" db="EMBL/GenBank/DDBJ databases">
        <authorList>
            <person name="Jaros S."/>
            <person name="Januszkiewicz K."/>
            <person name="Wedrychowicz H."/>
        </authorList>
    </citation>
    <scope>NUCLEOTIDE SEQUENCE [LARGE SCALE GENOMIC DNA]</scope>
    <source>
        <strain evidence="2 3">KHT3</strain>
    </source>
</reference>
<sequence>MKFTTLLTIIITGYVIYYAYQIIHDLFFTKGVLSDELHIEEEVDITGEVEKYQPVKVSREDIPLTKTSTKEETSQDDGLTQMCGGYTIDELHNALREEHDNPGSTALKDVMKLYE</sequence>
<gene>
    <name evidence="2" type="ORF">SAMN05216463_10194</name>
</gene>
<keyword evidence="1" id="KW-1133">Transmembrane helix</keyword>
<organism evidence="2 3">
    <name type="scientific">Xylanibacter ruminicola</name>
    <name type="common">Prevotella ruminicola</name>
    <dbReference type="NCBI Taxonomy" id="839"/>
    <lineage>
        <taxon>Bacteria</taxon>
        <taxon>Pseudomonadati</taxon>
        <taxon>Bacteroidota</taxon>
        <taxon>Bacteroidia</taxon>
        <taxon>Bacteroidales</taxon>
        <taxon>Prevotellaceae</taxon>
        <taxon>Xylanibacter</taxon>
    </lineage>
</organism>
<name>A0A1M6R5L0_XYLRU</name>
<evidence type="ECO:0000313" key="3">
    <source>
        <dbReference type="Proteomes" id="UP000184130"/>
    </source>
</evidence>
<proteinExistence type="predicted"/>
<dbReference type="Proteomes" id="UP000184130">
    <property type="component" value="Unassembled WGS sequence"/>
</dbReference>
<keyword evidence="1" id="KW-0472">Membrane</keyword>
<feature type="transmembrane region" description="Helical" evidence="1">
    <location>
        <begin position="6"/>
        <end position="23"/>
    </location>
</feature>
<dbReference type="EMBL" id="FRBD01000001">
    <property type="protein sequence ID" value="SHK27744.1"/>
    <property type="molecule type" value="Genomic_DNA"/>
</dbReference>
<dbReference type="RefSeq" id="WP_139261238.1">
    <property type="nucleotide sequence ID" value="NZ_FRBD01000001.1"/>
</dbReference>
<protein>
    <submittedName>
        <fullName evidence="2">Uncharacterized protein</fullName>
    </submittedName>
</protein>
<evidence type="ECO:0000313" key="2">
    <source>
        <dbReference type="EMBL" id="SHK27744.1"/>
    </source>
</evidence>
<keyword evidence="1" id="KW-0812">Transmembrane</keyword>
<evidence type="ECO:0000256" key="1">
    <source>
        <dbReference type="SAM" id="Phobius"/>
    </source>
</evidence>
<accession>A0A1M6R5L0</accession>
<dbReference type="AlphaFoldDB" id="A0A1M6R5L0"/>